<evidence type="ECO:0000313" key="2">
    <source>
        <dbReference type="Proteomes" id="UP000011820"/>
    </source>
</evidence>
<dbReference type="EMBL" id="CP004005">
    <property type="protein sequence ID" value="AGH17043.1"/>
    <property type="molecule type" value="Genomic_DNA"/>
</dbReference>
<sequence>MYYNSNTVSKLSVACTSETGISKLSGNPCNLAASRGVSFARVLVFLSD</sequence>
<accession>A0ABM5NFT6</accession>
<organism evidence="1 2">
    <name type="scientific">Candidatus Liberibacter asiaticus str. gxpsy</name>
    <dbReference type="NCBI Taxonomy" id="1174529"/>
    <lineage>
        <taxon>Bacteria</taxon>
        <taxon>Pseudomonadati</taxon>
        <taxon>Pseudomonadota</taxon>
        <taxon>Alphaproteobacteria</taxon>
        <taxon>Hyphomicrobiales</taxon>
        <taxon>Rhizobiaceae</taxon>
        <taxon>Liberibacter</taxon>
    </lineage>
</organism>
<gene>
    <name evidence="1" type="ORF">WSI_03365</name>
</gene>
<evidence type="ECO:0000313" key="1">
    <source>
        <dbReference type="EMBL" id="AGH17043.1"/>
    </source>
</evidence>
<name>A0ABM5NFT6_LIBAS</name>
<proteinExistence type="predicted"/>
<dbReference type="Proteomes" id="UP000011820">
    <property type="component" value="Chromosome"/>
</dbReference>
<protein>
    <submittedName>
        <fullName evidence="1">Uncharacterized protein</fullName>
    </submittedName>
</protein>
<reference evidence="1 2" key="1">
    <citation type="journal article" date="2013" name="Genome Announc.">
        <title>Complete Genome Sequence of a Chinese Strain of 'Candidatus Liberibacter asiaticus'.</title>
        <authorList>
            <person name="Lin H."/>
            <person name="Han C.S."/>
            <person name="Liu B."/>
            <person name="Lou B."/>
            <person name="Bai X."/>
            <person name="Deng C."/>
            <person name="Civerolo E.L."/>
            <person name="Gupta G."/>
        </authorList>
    </citation>
    <scope>NUCLEOTIDE SEQUENCE [LARGE SCALE GENOMIC DNA]</scope>
    <source>
        <strain evidence="2">gxpsy</strain>
    </source>
</reference>
<keyword evidence="2" id="KW-1185">Reference proteome</keyword>